<dbReference type="SMART" id="SM00248">
    <property type="entry name" value="ANK"/>
    <property type="match status" value="4"/>
</dbReference>
<evidence type="ECO:0000256" key="1">
    <source>
        <dbReference type="ARBA" id="ARBA00022737"/>
    </source>
</evidence>
<dbReference type="InterPro" id="IPR056884">
    <property type="entry name" value="NPHP3-like_N"/>
</dbReference>
<dbReference type="InterPro" id="IPR036770">
    <property type="entry name" value="Ankyrin_rpt-contain_sf"/>
</dbReference>
<feature type="domain" description="Nephrocystin 3-like N-terminal" evidence="4">
    <location>
        <begin position="161"/>
        <end position="337"/>
    </location>
</feature>
<dbReference type="PANTHER" id="PTHR10039">
    <property type="entry name" value="AMELOGENIN"/>
    <property type="match status" value="1"/>
</dbReference>
<dbReference type="InterPro" id="IPR054471">
    <property type="entry name" value="GPIID_WHD"/>
</dbReference>
<dbReference type="InParanoid" id="W3XGJ2"/>
<dbReference type="Pfam" id="PF24883">
    <property type="entry name" value="NPHP3_N"/>
    <property type="match status" value="1"/>
</dbReference>
<organism evidence="5 6">
    <name type="scientific">Pestalotiopsis fici (strain W106-1 / CGMCC3.15140)</name>
    <dbReference type="NCBI Taxonomy" id="1229662"/>
    <lineage>
        <taxon>Eukaryota</taxon>
        <taxon>Fungi</taxon>
        <taxon>Dikarya</taxon>
        <taxon>Ascomycota</taxon>
        <taxon>Pezizomycotina</taxon>
        <taxon>Sordariomycetes</taxon>
        <taxon>Xylariomycetidae</taxon>
        <taxon>Amphisphaeriales</taxon>
        <taxon>Sporocadaceae</taxon>
        <taxon>Pestalotiopsis</taxon>
    </lineage>
</organism>
<keyword evidence="6" id="KW-1185">Reference proteome</keyword>
<dbReference type="SUPFAM" id="SSF48403">
    <property type="entry name" value="Ankyrin repeat"/>
    <property type="match status" value="1"/>
</dbReference>
<keyword evidence="2" id="KW-0040">ANK repeat</keyword>
<feature type="repeat" description="ANK" evidence="2">
    <location>
        <begin position="721"/>
        <end position="753"/>
    </location>
</feature>
<dbReference type="PANTHER" id="PTHR10039:SF15">
    <property type="entry name" value="NACHT DOMAIN-CONTAINING PROTEIN"/>
    <property type="match status" value="1"/>
</dbReference>
<gene>
    <name evidence="5" type="ORF">PFICI_02582</name>
</gene>
<dbReference type="HOGENOM" id="CLU_011381_0_0_1"/>
<dbReference type="PROSITE" id="PS50297">
    <property type="entry name" value="ANK_REP_REGION"/>
    <property type="match status" value="1"/>
</dbReference>
<dbReference type="InterPro" id="IPR027417">
    <property type="entry name" value="P-loop_NTPase"/>
</dbReference>
<dbReference type="RefSeq" id="XP_007829354.1">
    <property type="nucleotide sequence ID" value="XM_007831163.1"/>
</dbReference>
<evidence type="ECO:0000259" key="4">
    <source>
        <dbReference type="Pfam" id="PF24883"/>
    </source>
</evidence>
<keyword evidence="1" id="KW-0677">Repeat</keyword>
<reference evidence="6" key="1">
    <citation type="journal article" date="2015" name="BMC Genomics">
        <title>Genomic and transcriptomic analysis of the endophytic fungus Pestalotiopsis fici reveals its lifestyle and high potential for synthesis of natural products.</title>
        <authorList>
            <person name="Wang X."/>
            <person name="Zhang X."/>
            <person name="Liu L."/>
            <person name="Xiang M."/>
            <person name="Wang W."/>
            <person name="Sun X."/>
            <person name="Che Y."/>
            <person name="Guo L."/>
            <person name="Liu G."/>
            <person name="Guo L."/>
            <person name="Wang C."/>
            <person name="Yin W.B."/>
            <person name="Stadler M."/>
            <person name="Zhang X."/>
            <person name="Liu X."/>
        </authorList>
    </citation>
    <scope>NUCLEOTIDE SEQUENCE [LARGE SCALE GENOMIC DNA]</scope>
    <source>
        <strain evidence="6">W106-1 / CGMCC3.15140</strain>
    </source>
</reference>
<evidence type="ECO:0000313" key="6">
    <source>
        <dbReference type="Proteomes" id="UP000030651"/>
    </source>
</evidence>
<dbReference type="AlphaFoldDB" id="W3XGJ2"/>
<accession>W3XGJ2</accession>
<feature type="repeat" description="ANK" evidence="2">
    <location>
        <begin position="685"/>
        <end position="717"/>
    </location>
</feature>
<protein>
    <submittedName>
        <fullName evidence="5">Uncharacterized protein</fullName>
    </submittedName>
</protein>
<evidence type="ECO:0000313" key="5">
    <source>
        <dbReference type="EMBL" id="ETS84557.1"/>
    </source>
</evidence>
<dbReference type="OrthoDB" id="1577640at2759"/>
<dbReference type="KEGG" id="pfy:PFICI_02582"/>
<dbReference type="EMBL" id="KI912110">
    <property type="protein sequence ID" value="ETS84557.1"/>
    <property type="molecule type" value="Genomic_DNA"/>
</dbReference>
<dbReference type="PROSITE" id="PS50088">
    <property type="entry name" value="ANK_REPEAT"/>
    <property type="match status" value="2"/>
</dbReference>
<dbReference type="Pfam" id="PF22939">
    <property type="entry name" value="WHD_GPIID"/>
    <property type="match status" value="1"/>
</dbReference>
<sequence>MASVGDVASLILRLSDLVEWCQGIHLGPKERQAFLEQIDLIRFMFMGLRDNQLLVIASTSEHEQLKWTIDLVDPKLEGLQSQLGRSSKRWKEYFKRLQRSTKKAEVQAKIASLRQTAQDIKSLQDIAKIGQDERERIRDWLEPSLAKKLHDTNYIQHLANGTGEGLLHSQEFKTWLSAKNGVLWCNGNQGSGKTGQIKVIEQWFRDPKNRSRYEFAVVYCADEELRSVQDPMDVIMSLWSQLVPEKGLSQLKFTQESLKQLIMAHRNGGHLMLSREDATRLKMDILCYHIEHSRPTVLILDGLDEVPSSTPLQQEIVRLLMEVQERSNNCHLLFASRPYISIHTIFNHHAHHCTFFNYKLRVSELDLKKYVEEQARINYWKIGNQQDSIQRVVDVLVPKCIGEESFLLASFYMNEILKTKDLLQLDRTLKSLPKTLGGTYATGLRRLSKECPEPQDGLPCKAIQALYWVTFAKRPLRPEELEHVLAIYEDESYTDLNRDGLMSLKAIESLCSELLVVDSATAQVTVGHKTLADHLKHPETIKEWWPNRCPNEYMASILMKYLSFECMKRSSGTGSKKDTLDRQLPLLQYALQYWGDYLADVRGSAAIWDQTFDFLTGPSQDWNRNIKMKAADLVAQRGETWVLRRTAAVSPGNLSPLHWAVNFNFLALVQRLFEHEKCHSNDNPVSISPLGLAVSQGRLEMTRCLIENGADVNDKEPVNRDRRPPLYDAAFCGSIACAKALLDAGADCSARKEDNEESVLWGIYWVDRIEIAKMVADAISRNEQATAEGLEFLVKGGFAHQLEQALRRGQDVNLVCHNGKRALDYAYELDNRELIDILKSHGAVTRLRWPAFQPKSSAMPQNLPEAQPAGPALIKQTSFKEGGRIYQSWGHVVLDVTIDETCQLPVRSLVFETVSSDQGWSAGTGKGTYLGSAHGSSFVVRIRNQDKEHEFALQHNVHASRQPRLHTNVWNLSDLEETFPVRAQCIKAMKHGSSVQIVANAKGQGWINKVQFARVRVYSEEVNL</sequence>
<dbReference type="Proteomes" id="UP000030651">
    <property type="component" value="Unassembled WGS sequence"/>
</dbReference>
<dbReference type="Gene3D" id="1.25.40.20">
    <property type="entry name" value="Ankyrin repeat-containing domain"/>
    <property type="match status" value="1"/>
</dbReference>
<feature type="domain" description="GPI inositol-deacylase winged helix" evidence="3">
    <location>
        <begin position="463"/>
        <end position="536"/>
    </location>
</feature>
<dbReference type="GeneID" id="19267595"/>
<dbReference type="InterPro" id="IPR002110">
    <property type="entry name" value="Ankyrin_rpt"/>
</dbReference>
<dbReference type="Gene3D" id="3.40.50.300">
    <property type="entry name" value="P-loop containing nucleotide triphosphate hydrolases"/>
    <property type="match status" value="1"/>
</dbReference>
<dbReference type="eggNOG" id="KOG4177">
    <property type="taxonomic scope" value="Eukaryota"/>
</dbReference>
<evidence type="ECO:0000259" key="3">
    <source>
        <dbReference type="Pfam" id="PF22939"/>
    </source>
</evidence>
<dbReference type="OMA" id="ALFWVAY"/>
<dbReference type="Pfam" id="PF12796">
    <property type="entry name" value="Ank_2"/>
    <property type="match status" value="1"/>
</dbReference>
<name>W3XGJ2_PESFW</name>
<proteinExistence type="predicted"/>
<evidence type="ECO:0000256" key="2">
    <source>
        <dbReference type="PROSITE-ProRule" id="PRU00023"/>
    </source>
</evidence>